<gene>
    <name evidence="2" type="ORF">Shyd_24600</name>
</gene>
<evidence type="ECO:0000313" key="2">
    <source>
        <dbReference type="EMBL" id="GHI21089.1"/>
    </source>
</evidence>
<dbReference type="RefSeq" id="WP_190224176.1">
    <property type="nucleotide sequence ID" value="NZ_BNBS01000050.1"/>
</dbReference>
<feature type="compositionally biased region" description="Low complexity" evidence="1">
    <location>
        <begin position="64"/>
        <end position="81"/>
    </location>
</feature>
<evidence type="ECO:0000313" key="3">
    <source>
        <dbReference type="Proteomes" id="UP001052739"/>
    </source>
</evidence>
<keyword evidence="3" id="KW-1185">Reference proteome</keyword>
<organism evidence="2 3">
    <name type="scientific">Streptomyces hydrogenans</name>
    <dbReference type="NCBI Taxonomy" id="1873719"/>
    <lineage>
        <taxon>Bacteria</taxon>
        <taxon>Bacillati</taxon>
        <taxon>Actinomycetota</taxon>
        <taxon>Actinomycetes</taxon>
        <taxon>Kitasatosporales</taxon>
        <taxon>Streptomycetaceae</taxon>
        <taxon>Streptomyces</taxon>
    </lineage>
</organism>
<feature type="compositionally biased region" description="Gly residues" evidence="1">
    <location>
        <begin position="35"/>
        <end position="63"/>
    </location>
</feature>
<comment type="caution">
    <text evidence="2">The sequence shown here is derived from an EMBL/GenBank/DDBJ whole genome shotgun (WGS) entry which is preliminary data.</text>
</comment>
<feature type="compositionally biased region" description="Basic and acidic residues" evidence="1">
    <location>
        <begin position="287"/>
        <end position="301"/>
    </location>
</feature>
<feature type="region of interest" description="Disordered" evidence="1">
    <location>
        <begin position="268"/>
        <end position="304"/>
    </location>
</feature>
<feature type="region of interest" description="Disordered" evidence="1">
    <location>
        <begin position="103"/>
        <end position="127"/>
    </location>
</feature>
<accession>A0ABQ3P7W7</accession>
<dbReference type="Proteomes" id="UP001052739">
    <property type="component" value="Unassembled WGS sequence"/>
</dbReference>
<proteinExistence type="predicted"/>
<evidence type="ECO:0000256" key="1">
    <source>
        <dbReference type="SAM" id="MobiDB-lite"/>
    </source>
</evidence>
<name>A0ABQ3P7W7_9ACTN</name>
<protein>
    <submittedName>
        <fullName evidence="2">Uncharacterized protein</fullName>
    </submittedName>
</protein>
<sequence length="340" mass="34810">MTQISKGEDLPVPGQPGQGGPVPLEIPHGAVGKSAGAGAGAGTGSGTGPGADAGTGFGTGTGTGSAAAGSPAGSGPPGEDGAPPPRRVDRAAGGWWADLIAASSAPSPAPASDPSAAPSTGRAAPAGILDGGEFDDIVYVGRGDAKFAMEEVPPPGYVLVEYAWRGTGFFTLDSVDWDGRDAVGLGGSHPAGRFAQRVMWCDNLYPLRFRLRCRAHDEWVIVVRPVTGVRELGAGATGRGTEVLLHTGPAGELRTRLRPAGADASLRVLGHKPRRPGTPAPFPDTLASDHARRPEDARKLPEGPLLVEVVNADGDWSLDVGPVRPPEERKSGFWGRLFGR</sequence>
<reference evidence="2" key="1">
    <citation type="submission" date="2024-05" db="EMBL/GenBank/DDBJ databases">
        <title>Whole genome shotgun sequence of Streptomyces hydrogenans NBRC 13475.</title>
        <authorList>
            <person name="Komaki H."/>
            <person name="Tamura T."/>
        </authorList>
    </citation>
    <scope>NUCLEOTIDE SEQUENCE</scope>
    <source>
        <strain evidence="2">NBRC 13475</strain>
    </source>
</reference>
<feature type="region of interest" description="Disordered" evidence="1">
    <location>
        <begin position="1"/>
        <end position="90"/>
    </location>
</feature>
<feature type="compositionally biased region" description="Low complexity" evidence="1">
    <location>
        <begin position="103"/>
        <end position="119"/>
    </location>
</feature>
<dbReference type="EMBL" id="BNDW01000019">
    <property type="protein sequence ID" value="GHI21089.1"/>
    <property type="molecule type" value="Genomic_DNA"/>
</dbReference>